<protein>
    <recommendedName>
        <fullName evidence="2">Carbonic anhydrase</fullName>
    </recommendedName>
</protein>
<reference evidence="1" key="2">
    <citation type="submission" date="2024-07" db="EMBL/GenBank/DDBJ databases">
        <title>Streptomyces haneummycinica sp. nov., a new antibiotic-producing actinobacterium isolated from marine sediment.</title>
        <authorList>
            <person name="Uemura M."/>
            <person name="Hamada M."/>
            <person name="Hirano S."/>
            <person name="Kobayashi K."/>
            <person name="Ohshiro T."/>
            <person name="Kobayashi T."/>
            <person name="Terahara T."/>
        </authorList>
    </citation>
    <scope>NUCLEOTIDE SEQUENCE</scope>
    <source>
        <strain evidence="1">KM77-8</strain>
    </source>
</reference>
<dbReference type="SUPFAM" id="SSF53056">
    <property type="entry name" value="beta-carbonic anhydrase, cab"/>
    <property type="match status" value="1"/>
</dbReference>
<accession>A0AAT9H9C8</accession>
<dbReference type="AlphaFoldDB" id="A0AAT9H9C8"/>
<dbReference type="GO" id="GO:0004089">
    <property type="term" value="F:carbonate dehydratase activity"/>
    <property type="evidence" value="ECO:0007669"/>
    <property type="project" value="InterPro"/>
</dbReference>
<dbReference type="EMBL" id="AP035768">
    <property type="protein sequence ID" value="BFO13981.1"/>
    <property type="molecule type" value="Genomic_DNA"/>
</dbReference>
<dbReference type="InterPro" id="IPR036874">
    <property type="entry name" value="Carbonic_anhydrase_sf"/>
</dbReference>
<gene>
    <name evidence="1" type="ORF">SHKM778_03690</name>
</gene>
<organism evidence="1">
    <name type="scientific">Streptomyces haneummycinicus</name>
    <dbReference type="NCBI Taxonomy" id="3074435"/>
    <lineage>
        <taxon>Bacteria</taxon>
        <taxon>Bacillati</taxon>
        <taxon>Actinomycetota</taxon>
        <taxon>Actinomycetes</taxon>
        <taxon>Kitasatosporales</taxon>
        <taxon>Streptomycetaceae</taxon>
        <taxon>Streptomyces</taxon>
    </lineage>
</organism>
<name>A0AAT9H9C8_9ACTN</name>
<evidence type="ECO:0000313" key="1">
    <source>
        <dbReference type="EMBL" id="BFO13981.1"/>
    </source>
</evidence>
<dbReference type="GO" id="GO:0008270">
    <property type="term" value="F:zinc ion binding"/>
    <property type="evidence" value="ECO:0007669"/>
    <property type="project" value="InterPro"/>
</dbReference>
<dbReference type="Gene3D" id="3.40.1050.10">
    <property type="entry name" value="Carbonic anhydrase"/>
    <property type="match status" value="1"/>
</dbReference>
<evidence type="ECO:0008006" key="2">
    <source>
        <dbReference type="Google" id="ProtNLM"/>
    </source>
</evidence>
<reference evidence="1" key="1">
    <citation type="submission" date="2024-06" db="EMBL/GenBank/DDBJ databases">
        <authorList>
            <consortium name="consrtm"/>
            <person name="Uemura M."/>
            <person name="Terahara T."/>
        </authorList>
    </citation>
    <scope>NUCLEOTIDE SEQUENCE</scope>
    <source>
        <strain evidence="1">KM77-8</strain>
    </source>
</reference>
<sequence length="59" mass="6835">MVQQLEHLRAHEAVARALEDGALELHGMYFHVGEAQAYLLTERDEEWVFDRVRSADPAR</sequence>
<proteinExistence type="predicted"/>